<dbReference type="PROSITE" id="PS51085">
    <property type="entry name" value="2FE2S_FER_2"/>
    <property type="match status" value="1"/>
</dbReference>
<evidence type="ECO:0000313" key="8">
    <source>
        <dbReference type="Proteomes" id="UP000538507"/>
    </source>
</evidence>
<feature type="transmembrane region" description="Helical" evidence="4">
    <location>
        <begin position="177"/>
        <end position="194"/>
    </location>
</feature>
<keyword evidence="2" id="KW-1003">Cell membrane</keyword>
<dbReference type="Pfam" id="PF00111">
    <property type="entry name" value="Fer2"/>
    <property type="match status" value="1"/>
</dbReference>
<reference evidence="7 8" key="1">
    <citation type="submission" date="2020-08" db="EMBL/GenBank/DDBJ databases">
        <title>Genomic Encyclopedia of Type Strains, Phase IV (KMG-V): Genome sequencing to study the core and pangenomes of soil and plant-associated prokaryotes.</title>
        <authorList>
            <person name="Whitman W."/>
        </authorList>
    </citation>
    <scope>NUCLEOTIDE SEQUENCE [LARGE SCALE GENOMIC DNA]</scope>
    <source>
        <strain evidence="7 8">SEMIA 415</strain>
    </source>
</reference>
<feature type="domain" description="2Fe-2S ferredoxin-type" evidence="6">
    <location>
        <begin position="264"/>
        <end position="359"/>
    </location>
</feature>
<dbReference type="InterPro" id="IPR050697">
    <property type="entry name" value="Adenylyl/Guanylyl_Cyclase_3/4"/>
</dbReference>
<gene>
    <name evidence="7" type="ORF">GGE16_004218</name>
</gene>
<dbReference type="Pfam" id="PF00211">
    <property type="entry name" value="Guanylate_cyc"/>
    <property type="match status" value="1"/>
</dbReference>
<dbReference type="CDD" id="cd00207">
    <property type="entry name" value="fer2"/>
    <property type="match status" value="1"/>
</dbReference>
<evidence type="ECO:0000256" key="3">
    <source>
        <dbReference type="ARBA" id="ARBA00023136"/>
    </source>
</evidence>
<dbReference type="GO" id="GO:0051536">
    <property type="term" value="F:iron-sulfur cluster binding"/>
    <property type="evidence" value="ECO:0007669"/>
    <property type="project" value="InterPro"/>
</dbReference>
<evidence type="ECO:0000259" key="6">
    <source>
        <dbReference type="PROSITE" id="PS51085"/>
    </source>
</evidence>
<proteinExistence type="predicted"/>
<dbReference type="InterPro" id="IPR001054">
    <property type="entry name" value="A/G_cyclase"/>
</dbReference>
<evidence type="ECO:0000256" key="2">
    <source>
        <dbReference type="ARBA" id="ARBA00022475"/>
    </source>
</evidence>
<comment type="subcellular location">
    <subcellularLocation>
        <location evidence="1">Cell membrane</location>
        <topology evidence="1">Multi-pass membrane protein</topology>
    </subcellularLocation>
</comment>
<dbReference type="InterPro" id="IPR034804">
    <property type="entry name" value="SQR/QFR_C/D"/>
</dbReference>
<evidence type="ECO:0000256" key="4">
    <source>
        <dbReference type="SAM" id="Phobius"/>
    </source>
</evidence>
<evidence type="ECO:0000259" key="5">
    <source>
        <dbReference type="PROSITE" id="PS50125"/>
    </source>
</evidence>
<keyword evidence="7" id="KW-0456">Lyase</keyword>
<dbReference type="SUPFAM" id="SSF81343">
    <property type="entry name" value="Fumarate reductase respiratory complex transmembrane subunits"/>
    <property type="match status" value="1"/>
</dbReference>
<dbReference type="EC" id="4.6.1.1" evidence="7"/>
<dbReference type="InterPro" id="IPR029787">
    <property type="entry name" value="Nucleotide_cyclase"/>
</dbReference>
<protein>
    <submittedName>
        <fullName evidence="7">Adenylate cyclase</fullName>
        <ecNumber evidence="7">4.6.1.1</ecNumber>
    </submittedName>
</protein>
<dbReference type="PANTHER" id="PTHR43081">
    <property type="entry name" value="ADENYLATE CYCLASE, TERMINAL-DIFFERENTIATION SPECIFIC-RELATED"/>
    <property type="match status" value="1"/>
</dbReference>
<dbReference type="SMART" id="SM00044">
    <property type="entry name" value="CYCc"/>
    <property type="match status" value="1"/>
</dbReference>
<dbReference type="Gene3D" id="3.30.70.1230">
    <property type="entry name" value="Nucleotide cyclase"/>
    <property type="match status" value="1"/>
</dbReference>
<dbReference type="Proteomes" id="UP000538507">
    <property type="component" value="Unassembled WGS sequence"/>
</dbReference>
<dbReference type="SUPFAM" id="SSF55073">
    <property type="entry name" value="Nucleotide cyclase"/>
    <property type="match status" value="1"/>
</dbReference>
<feature type="transmembrane region" description="Helical" evidence="4">
    <location>
        <begin position="66"/>
        <end position="83"/>
    </location>
</feature>
<organism evidence="7 8">
    <name type="scientific">Rhizobium leguminosarum</name>
    <dbReference type="NCBI Taxonomy" id="384"/>
    <lineage>
        <taxon>Bacteria</taxon>
        <taxon>Pseudomonadati</taxon>
        <taxon>Pseudomonadota</taxon>
        <taxon>Alphaproteobacteria</taxon>
        <taxon>Hyphomicrobiales</taxon>
        <taxon>Rhizobiaceae</taxon>
        <taxon>Rhizobium/Agrobacterium group</taxon>
        <taxon>Rhizobium</taxon>
    </lineage>
</organism>
<feature type="domain" description="Guanylate cyclase" evidence="5">
    <location>
        <begin position="381"/>
        <end position="513"/>
    </location>
</feature>
<feature type="transmembrane region" description="Helical" evidence="4">
    <location>
        <begin position="20"/>
        <end position="46"/>
    </location>
</feature>
<feature type="transmembrane region" description="Helical" evidence="4">
    <location>
        <begin position="233"/>
        <end position="253"/>
    </location>
</feature>
<dbReference type="PROSITE" id="PS50125">
    <property type="entry name" value="GUANYLATE_CYCLASE_2"/>
    <property type="match status" value="1"/>
</dbReference>
<comment type="caution">
    <text evidence="7">The sequence shown here is derived from an EMBL/GenBank/DDBJ whole genome shotgun (WGS) entry which is preliminary data.</text>
</comment>
<dbReference type="GO" id="GO:0005886">
    <property type="term" value="C:plasma membrane"/>
    <property type="evidence" value="ECO:0007669"/>
    <property type="project" value="UniProtKB-SubCell"/>
</dbReference>
<dbReference type="GO" id="GO:0004016">
    <property type="term" value="F:adenylate cyclase activity"/>
    <property type="evidence" value="ECO:0007669"/>
    <property type="project" value="UniProtKB-EC"/>
</dbReference>
<evidence type="ECO:0000313" key="7">
    <source>
        <dbReference type="EMBL" id="MBB4292142.1"/>
    </source>
</evidence>
<dbReference type="PANTHER" id="PTHR43081:SF17">
    <property type="entry name" value="BLL5647 PROTEIN"/>
    <property type="match status" value="1"/>
</dbReference>
<dbReference type="SUPFAM" id="SSF54292">
    <property type="entry name" value="2Fe-2S ferredoxin-like"/>
    <property type="match status" value="1"/>
</dbReference>
<dbReference type="GO" id="GO:0035556">
    <property type="term" value="P:intracellular signal transduction"/>
    <property type="evidence" value="ECO:0007669"/>
    <property type="project" value="InterPro"/>
</dbReference>
<keyword evidence="3 4" id="KW-0472">Membrane</keyword>
<accession>A0AAE2MMK4</accession>
<dbReference type="EMBL" id="JACIGO010000005">
    <property type="protein sequence ID" value="MBB4292142.1"/>
    <property type="molecule type" value="Genomic_DNA"/>
</dbReference>
<keyword evidence="4" id="KW-0812">Transmembrane</keyword>
<feature type="transmembrane region" description="Helical" evidence="4">
    <location>
        <begin position="95"/>
        <end position="114"/>
    </location>
</feature>
<dbReference type="AlphaFoldDB" id="A0AAE2MMK4"/>
<dbReference type="InterPro" id="IPR012675">
    <property type="entry name" value="Beta-grasp_dom_sf"/>
</dbReference>
<dbReference type="Gene3D" id="3.10.20.30">
    <property type="match status" value="1"/>
</dbReference>
<keyword evidence="4" id="KW-1133">Transmembrane helix</keyword>
<dbReference type="InterPro" id="IPR001041">
    <property type="entry name" value="2Fe-2S_ferredoxin-type"/>
</dbReference>
<dbReference type="CDD" id="cd07302">
    <property type="entry name" value="CHD"/>
    <property type="match status" value="1"/>
</dbReference>
<dbReference type="RefSeq" id="WP_183608893.1">
    <property type="nucleotide sequence ID" value="NZ_JACHAZ010000004.1"/>
</dbReference>
<name>A0AAE2MMK4_RHILE</name>
<evidence type="ECO:0000256" key="1">
    <source>
        <dbReference type="ARBA" id="ARBA00004651"/>
    </source>
</evidence>
<feature type="transmembrane region" description="Helical" evidence="4">
    <location>
        <begin position="144"/>
        <end position="165"/>
    </location>
</feature>
<dbReference type="InterPro" id="IPR036010">
    <property type="entry name" value="2Fe-2S_ferredoxin-like_sf"/>
</dbReference>
<sequence>MTTVSATGIFSERSIRRARLGSGLVIFIFVLMHLSNHAIGLISVSAADKAARLFLAIWRNSVGTTVFYASVLIHIALVLRAIYVRRSLVMPKGEMAQIVLGLMIPLLLLDHVIGTRIAHELYGYIDDYEAVVSMLWIRNPTNGLRQGFAVVAVWIHGCIGIHFWLRYRSWYPDFAPLLLALAILVPVLSLLGFVEMGRTLADPSYQQAMTISAYKEGVNTHYISNPEVHRQVAMIRAGLYGAFSASLLIVVVARARRKLKERLDQVAVHYPGGEVIRVPRGFSVLEASRLGGLPHYAVCGGKGQCSTCRVQILGDYESLPHPDKMEQTTLKRIDAGPDVRLACQLRPNRDVAVAPLLVPALEAALPANSQETSPGREREIAVLFVDIRHFTTLTETRLPFDVVFLLNRYFAIIGKAVEQAGGRLDKFVGDGAMALFGLNTAPEQACREALTAAAAIVAEIEKLAAELADELALPLRIAIGIHTGPAVVGTMGYGRVRSMTAIGDTVNVASRLESAAKEFEAAIVISEPVANLSGADLSGIESREISVRGRALPLKVYVIPREKAAEPLEGKD</sequence>
<dbReference type="GO" id="GO:0006171">
    <property type="term" value="P:cAMP biosynthetic process"/>
    <property type="evidence" value="ECO:0007669"/>
    <property type="project" value="TreeGrafter"/>
</dbReference>